<name>B0DHR1_LACBS</name>
<organism evidence="2">
    <name type="scientific">Laccaria bicolor (strain S238N-H82 / ATCC MYA-4686)</name>
    <name type="common">Bicoloured deceiver</name>
    <name type="synonym">Laccaria laccata var. bicolor</name>
    <dbReference type="NCBI Taxonomy" id="486041"/>
    <lineage>
        <taxon>Eukaryota</taxon>
        <taxon>Fungi</taxon>
        <taxon>Dikarya</taxon>
        <taxon>Basidiomycota</taxon>
        <taxon>Agaricomycotina</taxon>
        <taxon>Agaricomycetes</taxon>
        <taxon>Agaricomycetidae</taxon>
        <taxon>Agaricales</taxon>
        <taxon>Agaricineae</taxon>
        <taxon>Hydnangiaceae</taxon>
        <taxon>Laccaria</taxon>
    </lineage>
</organism>
<gene>
    <name evidence="1" type="ORF">LACBIDRAFT_329343</name>
</gene>
<proteinExistence type="predicted"/>
<dbReference type="KEGG" id="lbc:LACBIDRAFT_329343"/>
<protein>
    <submittedName>
        <fullName evidence="1">Predicted protein</fullName>
    </submittedName>
</protein>
<evidence type="ECO:0000313" key="1">
    <source>
        <dbReference type="EMBL" id="EDR05772.1"/>
    </source>
</evidence>
<dbReference type="RefSeq" id="XP_001883448.1">
    <property type="nucleotide sequence ID" value="XM_001883413.1"/>
</dbReference>
<dbReference type="AlphaFoldDB" id="B0DHR1"/>
<reference evidence="1 2" key="1">
    <citation type="journal article" date="2008" name="Nature">
        <title>The genome of Laccaria bicolor provides insights into mycorrhizal symbiosis.</title>
        <authorList>
            <person name="Martin F."/>
            <person name="Aerts A."/>
            <person name="Ahren D."/>
            <person name="Brun A."/>
            <person name="Danchin E.G.J."/>
            <person name="Duchaussoy F."/>
            <person name="Gibon J."/>
            <person name="Kohler A."/>
            <person name="Lindquist E."/>
            <person name="Pereda V."/>
            <person name="Salamov A."/>
            <person name="Shapiro H.J."/>
            <person name="Wuyts J."/>
            <person name="Blaudez D."/>
            <person name="Buee M."/>
            <person name="Brokstein P."/>
            <person name="Canbaeck B."/>
            <person name="Cohen D."/>
            <person name="Courty P.E."/>
            <person name="Coutinho P.M."/>
            <person name="Delaruelle C."/>
            <person name="Detter J.C."/>
            <person name="Deveau A."/>
            <person name="DiFazio S."/>
            <person name="Duplessis S."/>
            <person name="Fraissinet-Tachet L."/>
            <person name="Lucic E."/>
            <person name="Frey-Klett P."/>
            <person name="Fourrey C."/>
            <person name="Feussner I."/>
            <person name="Gay G."/>
            <person name="Grimwood J."/>
            <person name="Hoegger P.J."/>
            <person name="Jain P."/>
            <person name="Kilaru S."/>
            <person name="Labbe J."/>
            <person name="Lin Y.C."/>
            <person name="Legue V."/>
            <person name="Le Tacon F."/>
            <person name="Marmeisse R."/>
            <person name="Melayah D."/>
            <person name="Montanini B."/>
            <person name="Muratet M."/>
            <person name="Nehls U."/>
            <person name="Niculita-Hirzel H."/>
            <person name="Oudot-Le Secq M.P."/>
            <person name="Peter M."/>
            <person name="Quesneville H."/>
            <person name="Rajashekar B."/>
            <person name="Reich M."/>
            <person name="Rouhier N."/>
            <person name="Schmutz J."/>
            <person name="Yin T."/>
            <person name="Chalot M."/>
            <person name="Henrissat B."/>
            <person name="Kuees U."/>
            <person name="Lucas S."/>
            <person name="Van de Peer Y."/>
            <person name="Podila G.K."/>
            <person name="Polle A."/>
            <person name="Pukkila P.J."/>
            <person name="Richardson P.M."/>
            <person name="Rouze P."/>
            <person name="Sanders I.R."/>
            <person name="Stajich J.E."/>
            <person name="Tunlid A."/>
            <person name="Tuskan G."/>
            <person name="Grigoriev I.V."/>
        </authorList>
    </citation>
    <scope>NUCLEOTIDE SEQUENCE [LARGE SCALE GENOMIC DNA]</scope>
    <source>
        <strain evidence="2">S238N-H82 / ATCC MYA-4686</strain>
    </source>
</reference>
<dbReference type="GeneID" id="6079050"/>
<dbReference type="InParanoid" id="B0DHR1"/>
<dbReference type="Proteomes" id="UP000001194">
    <property type="component" value="Unassembled WGS sequence"/>
</dbReference>
<evidence type="ECO:0000313" key="2">
    <source>
        <dbReference type="Proteomes" id="UP000001194"/>
    </source>
</evidence>
<dbReference type="OrthoDB" id="10538065at2759"/>
<dbReference type="EMBL" id="DS547111">
    <property type="protein sequence ID" value="EDR05772.1"/>
    <property type="molecule type" value="Genomic_DNA"/>
</dbReference>
<keyword evidence="2" id="KW-1185">Reference proteome</keyword>
<accession>B0DHR1</accession>
<sequence>MVIVGQTLKLFYRHSARLAVARRHNKLRVCITSEIRMAERRCRDLFMSSVSSTPMTAQVYRSLMYTFGQPWPTADTLMKNRFHWTRPFRRQVYYHISILRFLHGLPLHFETQLSLTKVTKSDQYPLAYPVSRFTLLRMPSAL</sequence>
<dbReference type="HOGENOM" id="CLU_1816133_0_0_1"/>